<dbReference type="InterPro" id="IPR011333">
    <property type="entry name" value="SKP1/BTB/POZ_sf"/>
</dbReference>
<sequence>MWDYEIDPSGDTTLILCKPNAPFAADSSSAVANSSALPNKLKSEKKAARKATKKKKARRLNEQVGVLAWDVGEPSVDVELEPAITSATAEDGSFGTAETLKRPHLADSQPENARELDNSTHQKEVRFRLSSKHMILASPYFKTMLGGPWREADELELEAEDWDRGALLIIMRVIHVQNQHVPRLIKLELLAKIAILVDYYECRDAIDLAAEIWIKQLTPPEEPSKDHVFWLLISWVFRRTTGQRRAVSLVTYCKYRHALRPSNVMPFSPGTSLPKCFNTSCRNLWYKAGSRARLLMSDAVMSRPANSTPRTWSLSSTGSEELSTRELRNM</sequence>
<protein>
    <recommendedName>
        <fullName evidence="3">BTB domain-containing protein</fullName>
    </recommendedName>
</protein>
<gene>
    <name evidence="2" type="ORF">OOW_P131scaffold00032g1</name>
</gene>
<dbReference type="EMBL" id="JH794964">
    <property type="protein sequence ID" value="ELQ70425.1"/>
    <property type="molecule type" value="Genomic_DNA"/>
</dbReference>
<feature type="compositionally biased region" description="Low complexity" evidence="1">
    <location>
        <begin position="311"/>
        <end position="321"/>
    </location>
</feature>
<feature type="compositionally biased region" description="Basic and acidic residues" evidence="1">
    <location>
        <begin position="112"/>
        <end position="122"/>
    </location>
</feature>
<evidence type="ECO:0000256" key="1">
    <source>
        <dbReference type="SAM" id="MobiDB-lite"/>
    </source>
</evidence>
<feature type="region of interest" description="Disordered" evidence="1">
    <location>
        <begin position="303"/>
        <end position="330"/>
    </location>
</feature>
<dbReference type="SUPFAM" id="SSF54695">
    <property type="entry name" value="POZ domain"/>
    <property type="match status" value="1"/>
</dbReference>
<name>L7JS95_PYRO1</name>
<organism>
    <name type="scientific">Pyricularia oryzae (strain P131)</name>
    <name type="common">Rice blast fungus</name>
    <name type="synonym">Magnaporthe oryzae</name>
    <dbReference type="NCBI Taxonomy" id="1143193"/>
    <lineage>
        <taxon>Eukaryota</taxon>
        <taxon>Fungi</taxon>
        <taxon>Dikarya</taxon>
        <taxon>Ascomycota</taxon>
        <taxon>Pezizomycotina</taxon>
        <taxon>Sordariomycetes</taxon>
        <taxon>Sordariomycetidae</taxon>
        <taxon>Magnaporthales</taxon>
        <taxon>Pyriculariaceae</taxon>
        <taxon>Pyricularia</taxon>
    </lineage>
</organism>
<reference evidence="2" key="1">
    <citation type="journal article" date="2012" name="PLoS Genet.">
        <title>Comparative analysis of the genomes of two field isolates of the rice blast fungus Magnaporthe oryzae.</title>
        <authorList>
            <person name="Xue M."/>
            <person name="Yang J."/>
            <person name="Li Z."/>
            <person name="Hu S."/>
            <person name="Yao N."/>
            <person name="Dean R.A."/>
            <person name="Zhao W."/>
            <person name="Shen M."/>
            <person name="Zhang H."/>
            <person name="Li C."/>
            <person name="Liu L."/>
            <person name="Cao L."/>
            <person name="Xu X."/>
            <person name="Xing Y."/>
            <person name="Hsiang T."/>
            <person name="Zhang Z."/>
            <person name="Xu J.R."/>
            <person name="Peng Y.L."/>
        </authorList>
    </citation>
    <scope>NUCLEOTIDE SEQUENCE [LARGE SCALE GENOMIC DNA]</scope>
    <source>
        <strain evidence="2">P131</strain>
    </source>
</reference>
<feature type="region of interest" description="Disordered" evidence="1">
    <location>
        <begin position="102"/>
        <end position="122"/>
    </location>
</feature>
<dbReference type="Gene3D" id="3.30.710.10">
    <property type="entry name" value="Potassium Channel Kv1.1, Chain A"/>
    <property type="match status" value="1"/>
</dbReference>
<dbReference type="AlphaFoldDB" id="L7JS95"/>
<accession>L7JS95</accession>
<feature type="compositionally biased region" description="Basic residues" evidence="1">
    <location>
        <begin position="47"/>
        <end position="56"/>
    </location>
</feature>
<evidence type="ECO:0008006" key="3">
    <source>
        <dbReference type="Google" id="ProtNLM"/>
    </source>
</evidence>
<feature type="region of interest" description="Disordered" evidence="1">
    <location>
        <begin position="33"/>
        <end position="56"/>
    </location>
</feature>
<proteinExistence type="predicted"/>
<evidence type="ECO:0000313" key="2">
    <source>
        <dbReference type="EMBL" id="ELQ70425.1"/>
    </source>
</evidence>